<sequence>MDMKETEIADIRLDVNVMKEHYHNLLKRVIDNENTVDSLEKDRQYFTHEVENLKRKLSCKIEVLHDITGEHQKELNDTNFELNHTWYSFNKTVHEQSYNVDVLENKFLCLERERSEESLKRCTNKTGKLSDCGYFESKWENSFAYLLTRDRTVVLLFQSNETRSDFTGPNRAMTGEYYVYIEATEMEYLDNDLLVSDILVTGDYR</sequence>
<evidence type="ECO:0000313" key="2">
    <source>
        <dbReference type="Proteomes" id="UP000507470"/>
    </source>
</evidence>
<reference evidence="1 2" key="1">
    <citation type="submission" date="2020-06" db="EMBL/GenBank/DDBJ databases">
        <authorList>
            <person name="Li R."/>
            <person name="Bekaert M."/>
        </authorList>
    </citation>
    <scope>NUCLEOTIDE SEQUENCE [LARGE SCALE GENOMIC DNA]</scope>
    <source>
        <strain evidence="2">wild</strain>
    </source>
</reference>
<proteinExistence type="predicted"/>
<evidence type="ECO:0000313" key="1">
    <source>
        <dbReference type="EMBL" id="CAC5381968.1"/>
    </source>
</evidence>
<protein>
    <submittedName>
        <fullName evidence="1">Uncharacterized protein</fullName>
    </submittedName>
</protein>
<keyword evidence="2" id="KW-1185">Reference proteome</keyword>
<organism evidence="1 2">
    <name type="scientific">Mytilus coruscus</name>
    <name type="common">Sea mussel</name>
    <dbReference type="NCBI Taxonomy" id="42192"/>
    <lineage>
        <taxon>Eukaryota</taxon>
        <taxon>Metazoa</taxon>
        <taxon>Spiralia</taxon>
        <taxon>Lophotrochozoa</taxon>
        <taxon>Mollusca</taxon>
        <taxon>Bivalvia</taxon>
        <taxon>Autobranchia</taxon>
        <taxon>Pteriomorphia</taxon>
        <taxon>Mytilida</taxon>
        <taxon>Mytiloidea</taxon>
        <taxon>Mytilidae</taxon>
        <taxon>Mytilinae</taxon>
        <taxon>Mytilus</taxon>
    </lineage>
</organism>
<dbReference type="EMBL" id="CACVKT020003176">
    <property type="protein sequence ID" value="CAC5381968.1"/>
    <property type="molecule type" value="Genomic_DNA"/>
</dbReference>
<gene>
    <name evidence="1" type="ORF">MCOR_17848</name>
</gene>
<name>A0A6J8BDF3_MYTCO</name>
<dbReference type="Proteomes" id="UP000507470">
    <property type="component" value="Unassembled WGS sequence"/>
</dbReference>
<dbReference type="AlphaFoldDB" id="A0A6J8BDF3"/>
<accession>A0A6J8BDF3</accession>